<dbReference type="SUPFAM" id="SSF54928">
    <property type="entry name" value="RNA-binding domain, RBD"/>
    <property type="match status" value="1"/>
</dbReference>
<dbReference type="GeneTree" id="ENSGT00940000154578"/>
<dbReference type="InterPro" id="IPR039399">
    <property type="entry name" value="Deltex_C_sf"/>
</dbReference>
<evidence type="ECO:0000256" key="5">
    <source>
        <dbReference type="ARBA" id="ARBA00022723"/>
    </source>
</evidence>
<name>A0A671W2G1_SPAAU</name>
<feature type="compositionally biased region" description="Low complexity" evidence="7">
    <location>
        <begin position="772"/>
        <end position="786"/>
    </location>
</feature>
<feature type="domain" description="RRM" evidence="8">
    <location>
        <begin position="6"/>
        <end position="88"/>
    </location>
</feature>
<feature type="region of interest" description="Disordered" evidence="7">
    <location>
        <begin position="770"/>
        <end position="881"/>
    </location>
</feature>
<keyword evidence="10" id="KW-1185">Reference proteome</keyword>
<feature type="region of interest" description="Disordered" evidence="7">
    <location>
        <begin position="894"/>
        <end position="923"/>
    </location>
</feature>
<keyword evidence="5" id="KW-0479">Metal-binding</keyword>
<keyword evidence="6" id="KW-0694">RNA-binding</keyword>
<protein>
    <recommendedName>
        <fullName evidence="3">RING-type E3 ubiquitin transferase</fullName>
        <ecNumber evidence="3">2.3.2.27</ecNumber>
    </recommendedName>
</protein>
<feature type="compositionally biased region" description="Basic and acidic residues" evidence="7">
    <location>
        <begin position="841"/>
        <end position="852"/>
    </location>
</feature>
<feature type="compositionally biased region" description="Polar residues" evidence="7">
    <location>
        <begin position="795"/>
        <end position="817"/>
    </location>
</feature>
<evidence type="ECO:0000256" key="6">
    <source>
        <dbReference type="PROSITE-ProRule" id="PRU00176"/>
    </source>
</evidence>
<feature type="compositionally biased region" description="Basic and acidic residues" evidence="7">
    <location>
        <begin position="818"/>
        <end position="831"/>
    </location>
</feature>
<dbReference type="EC" id="2.3.2.27" evidence="3"/>
<evidence type="ECO:0000259" key="8">
    <source>
        <dbReference type="PROSITE" id="PS50102"/>
    </source>
</evidence>
<proteinExistence type="predicted"/>
<dbReference type="Gene3D" id="3.30.70.330">
    <property type="match status" value="1"/>
</dbReference>
<dbReference type="InterPro" id="IPR039396">
    <property type="entry name" value="Deltex_C"/>
</dbReference>
<dbReference type="InterPro" id="IPR000504">
    <property type="entry name" value="RRM_dom"/>
</dbReference>
<feature type="compositionally biased region" description="Basic and acidic residues" evidence="7">
    <location>
        <begin position="894"/>
        <end position="906"/>
    </location>
</feature>
<feature type="compositionally biased region" description="Basic and acidic residues" evidence="7">
    <location>
        <begin position="860"/>
        <end position="881"/>
    </location>
</feature>
<dbReference type="InterPro" id="IPR035979">
    <property type="entry name" value="RBD_domain_sf"/>
</dbReference>
<evidence type="ECO:0000313" key="9">
    <source>
        <dbReference type="Ensembl" id="ENSSAUP00010033298.1"/>
    </source>
</evidence>
<dbReference type="Ensembl" id="ENSSAUT00010035080.1">
    <property type="protein sequence ID" value="ENSSAUP00010033298.1"/>
    <property type="gene ID" value="ENSSAUG00010014135.1"/>
</dbReference>
<dbReference type="Proteomes" id="UP000472265">
    <property type="component" value="Chromosome 23"/>
</dbReference>
<feature type="compositionally biased region" description="Polar residues" evidence="7">
    <location>
        <begin position="600"/>
        <end position="616"/>
    </location>
</feature>
<dbReference type="PROSITE" id="PS50102">
    <property type="entry name" value="RRM"/>
    <property type="match status" value="1"/>
</dbReference>
<evidence type="ECO:0000256" key="2">
    <source>
        <dbReference type="ARBA" id="ARBA00004906"/>
    </source>
</evidence>
<feature type="region of interest" description="Disordered" evidence="7">
    <location>
        <begin position="535"/>
        <end position="620"/>
    </location>
</feature>
<sequence>MAEPGRTVRVNGLPTDTEDARLKDKLFIHFLRERNGGGEIDSVTIVKATPVYALITFEDSGVAQRLIRQRRHILEVDEKKYKVTVTEHRESLDPDKVIPSLSATVDYSQLPGGVMALTSLHKSHPDVQINYDATVELYTLYGVYSKVQAALAQLLGPQPKENKDSGQPDTSGPRSVQVARKPHAQEPEDQSRETNKQAEQREEVHSDEYNSDPHRDLTPGGNGWEDTGQTEAAALQHPTTSEEEFFLMVDADMFQYVQKHCRKEYQRILSQHGVDVVDMTNQGLTSLFLQVATGVGDSRRSQETLKLARQAMSSFFQENEIKIRRAQLPKIILTPRGGLQRAKETLSVRLPKLLVNEDDRNIYIIGSSSDVSEAKQFLLLDHSEVSGKKEDVASLLRYPSYDLGSLTHADEQRVPLTTTPTVDPVDDRVDRLLRSEEDERRAEGARRYKLAARFKDTGLAALGSRPTDFSVRGGLSSPIRQARLGPVLGHDVLSETAQIGGEKVSRAVSQNTGGDILFRGGDYLSSAASLHKNSLSSHLTDARPKSLTSPLSTNQSSSSGSPPHPPAGSGSTLKRASSFSGTPQQRVQVTGQKSQDDSSRSTNRPRARSSSFSNQTGKEKREVYNAEITVSNVMWQHIKEAYSTRVDDLTSDVQVKERRPEGSSDLTVALRGAESSKVSSCQLGLQRLVDSVAADFSTQRLHLVDLGITDAADETLQACCADVRSRFKKVTISTLKDSLYLLGPKQLCSQVHAALREVFSGDLAQIPGQQDFSSSASSNLNPSTFSQRNEDKSPHSNPQGIPASQTSNADWTGSSQERGPKSRSDPQEPEHVNGSSSKPVIRKEPVIKEKVRIVSTMEMDGQRTEIDHSKTENDKSARHVDGVVETKTRTDKDMALYTKEKKDRLQQRQTEIQDTPGESRPGFRAPESICVCGESEKSVTKTKCGVTMCPKCLDTAHVHCKVCHEAPRGIQGKMSSSRIRISVPGHKKDTAIKTTYIILDGIQGEGHPSPGKPFQGGVFEAFFPDCDKTRKMLPRLEKAFRQGLTFTVTEKETGGRVTWDCIPHKISLYGGKPGNGYPDSTYLSRLSDVLTAHGIEEPTEI</sequence>
<feature type="region of interest" description="Disordered" evidence="7">
    <location>
        <begin position="157"/>
        <end position="227"/>
    </location>
</feature>
<dbReference type="GO" id="GO:0016567">
    <property type="term" value="P:protein ubiquitination"/>
    <property type="evidence" value="ECO:0007669"/>
    <property type="project" value="UniProtKB-UniPathway"/>
</dbReference>
<evidence type="ECO:0000256" key="3">
    <source>
        <dbReference type="ARBA" id="ARBA00012483"/>
    </source>
</evidence>
<dbReference type="Pfam" id="PF07292">
    <property type="entry name" value="NID"/>
    <property type="match status" value="2"/>
</dbReference>
<evidence type="ECO:0000313" key="10">
    <source>
        <dbReference type="Proteomes" id="UP000472265"/>
    </source>
</evidence>
<feature type="compositionally biased region" description="Basic and acidic residues" evidence="7">
    <location>
        <begin position="183"/>
        <end position="217"/>
    </location>
</feature>
<accession>A0A671W2G1</accession>
<comment type="catalytic activity">
    <reaction evidence="1">
        <text>S-ubiquitinyl-[E2 ubiquitin-conjugating enzyme]-L-cysteine + [acceptor protein]-L-lysine = [E2 ubiquitin-conjugating enzyme]-L-cysteine + N(6)-ubiquitinyl-[acceptor protein]-L-lysine.</text>
        <dbReference type="EC" id="2.3.2.27"/>
    </reaction>
</comment>
<reference evidence="9" key="3">
    <citation type="submission" date="2025-09" db="UniProtKB">
        <authorList>
            <consortium name="Ensembl"/>
        </authorList>
    </citation>
    <scope>IDENTIFICATION</scope>
</reference>
<comment type="pathway">
    <text evidence="2">Protein modification; protein ubiquitination.</text>
</comment>
<dbReference type="GO" id="GO:0007219">
    <property type="term" value="P:Notch signaling pathway"/>
    <property type="evidence" value="ECO:0007669"/>
    <property type="project" value="InterPro"/>
</dbReference>
<dbReference type="InParanoid" id="A0A671W2G1"/>
<feature type="compositionally biased region" description="Low complexity" evidence="7">
    <location>
        <begin position="546"/>
        <end position="572"/>
    </location>
</feature>
<dbReference type="Gene3D" id="3.30.390.130">
    <property type="match status" value="1"/>
</dbReference>
<reference evidence="9" key="1">
    <citation type="submission" date="2021-04" db="EMBL/GenBank/DDBJ databases">
        <authorList>
            <consortium name="Wellcome Sanger Institute Data Sharing"/>
        </authorList>
    </citation>
    <scope>NUCLEOTIDE SEQUENCE [LARGE SCALE GENOMIC DNA]</scope>
</reference>
<dbReference type="InterPro" id="IPR012677">
    <property type="entry name" value="Nucleotide-bd_a/b_plait_sf"/>
</dbReference>
<dbReference type="InterPro" id="IPR039398">
    <property type="entry name" value="Deltex_fam"/>
</dbReference>
<evidence type="ECO:0000256" key="7">
    <source>
        <dbReference type="SAM" id="MobiDB-lite"/>
    </source>
</evidence>
<dbReference type="GO" id="GO:0061630">
    <property type="term" value="F:ubiquitin protein ligase activity"/>
    <property type="evidence" value="ECO:0007669"/>
    <property type="project" value="UniProtKB-EC"/>
</dbReference>
<dbReference type="OMA" id="QRTKCGA"/>
<dbReference type="Pfam" id="PF18102">
    <property type="entry name" value="DTC"/>
    <property type="match status" value="1"/>
</dbReference>
<dbReference type="InterPro" id="IPR009909">
    <property type="entry name" value="Nmi/IFP35_dom"/>
</dbReference>
<dbReference type="GO" id="GO:0003723">
    <property type="term" value="F:RNA binding"/>
    <property type="evidence" value="ECO:0007669"/>
    <property type="project" value="UniProtKB-UniRule"/>
</dbReference>
<evidence type="ECO:0000256" key="4">
    <source>
        <dbReference type="ARBA" id="ARBA00022679"/>
    </source>
</evidence>
<dbReference type="UniPathway" id="UPA00143"/>
<evidence type="ECO:0000256" key="1">
    <source>
        <dbReference type="ARBA" id="ARBA00000900"/>
    </source>
</evidence>
<dbReference type="AlphaFoldDB" id="A0A671W2G1"/>
<dbReference type="GO" id="GO:0046872">
    <property type="term" value="F:metal ion binding"/>
    <property type="evidence" value="ECO:0007669"/>
    <property type="project" value="UniProtKB-KW"/>
</dbReference>
<keyword evidence="4" id="KW-0808">Transferase</keyword>
<gene>
    <name evidence="9" type="primary">si:busm1-163l24.3</name>
</gene>
<reference evidence="9" key="2">
    <citation type="submission" date="2025-08" db="UniProtKB">
        <authorList>
            <consortium name="Ensembl"/>
        </authorList>
    </citation>
    <scope>IDENTIFICATION</scope>
</reference>
<dbReference type="PANTHER" id="PTHR12622">
    <property type="entry name" value="DELTEX-RELATED"/>
    <property type="match status" value="1"/>
</dbReference>
<feature type="compositionally biased region" description="Polar residues" evidence="7">
    <location>
        <begin position="574"/>
        <end position="593"/>
    </location>
</feature>
<organism evidence="9 10">
    <name type="scientific">Sparus aurata</name>
    <name type="common">Gilthead sea bream</name>
    <dbReference type="NCBI Taxonomy" id="8175"/>
    <lineage>
        <taxon>Eukaryota</taxon>
        <taxon>Metazoa</taxon>
        <taxon>Chordata</taxon>
        <taxon>Craniata</taxon>
        <taxon>Vertebrata</taxon>
        <taxon>Euteleostomi</taxon>
        <taxon>Actinopterygii</taxon>
        <taxon>Neopterygii</taxon>
        <taxon>Teleostei</taxon>
        <taxon>Neoteleostei</taxon>
        <taxon>Acanthomorphata</taxon>
        <taxon>Eupercaria</taxon>
        <taxon>Spariformes</taxon>
        <taxon>Sparidae</taxon>
        <taxon>Sparus</taxon>
    </lineage>
</organism>